<organism evidence="2 3">
    <name type="scientific">Tamlana crocina</name>
    <dbReference type="NCBI Taxonomy" id="393006"/>
    <lineage>
        <taxon>Bacteria</taxon>
        <taxon>Pseudomonadati</taxon>
        <taxon>Bacteroidota</taxon>
        <taxon>Flavobacteriia</taxon>
        <taxon>Flavobacteriales</taxon>
        <taxon>Flavobacteriaceae</taxon>
        <taxon>Tamlana</taxon>
    </lineage>
</organism>
<dbReference type="Proteomes" id="UP000760545">
    <property type="component" value="Unassembled WGS sequence"/>
</dbReference>
<feature type="chain" id="PRO_5046403620" evidence="1">
    <location>
        <begin position="22"/>
        <end position="79"/>
    </location>
</feature>
<accession>A0ABX1DGH8</accession>
<evidence type="ECO:0000256" key="1">
    <source>
        <dbReference type="SAM" id="SignalP"/>
    </source>
</evidence>
<evidence type="ECO:0000313" key="2">
    <source>
        <dbReference type="EMBL" id="NJX17157.1"/>
    </source>
</evidence>
<keyword evidence="3" id="KW-1185">Reference proteome</keyword>
<feature type="signal peptide" evidence="1">
    <location>
        <begin position="1"/>
        <end position="21"/>
    </location>
</feature>
<gene>
    <name evidence="2" type="ORF">HC176_16920</name>
</gene>
<proteinExistence type="predicted"/>
<dbReference type="EMBL" id="JAAVJS010000320">
    <property type="protein sequence ID" value="NJX17157.1"/>
    <property type="molecule type" value="Genomic_DNA"/>
</dbReference>
<comment type="caution">
    <text evidence="2">The sequence shown here is derived from an EMBL/GenBank/DDBJ whole genome shotgun (WGS) entry which is preliminary data.</text>
</comment>
<keyword evidence="1" id="KW-0732">Signal</keyword>
<sequence>MRSIKTALAAFFILFSAGVFAQETEQQTEQREGGHINENKFRQLYQEFSTPNQYRTGSGAPGPAYYQNEADYKMDIELD</sequence>
<feature type="non-terminal residue" evidence="2">
    <location>
        <position position="79"/>
    </location>
</feature>
<evidence type="ECO:0000313" key="3">
    <source>
        <dbReference type="Proteomes" id="UP000760545"/>
    </source>
</evidence>
<name>A0ABX1DGH8_9FLAO</name>
<reference evidence="2 3" key="1">
    <citation type="submission" date="2020-03" db="EMBL/GenBank/DDBJ databases">
        <title>Tamlana sp. nov, isolated from XXX.</title>
        <authorList>
            <person name="Cao W.R."/>
        </authorList>
    </citation>
    <scope>NUCLEOTIDE SEQUENCE [LARGE SCALE GENOMIC DNA]</scope>
    <source>
        <strain evidence="2 3">HST1-43</strain>
    </source>
</reference>
<protein>
    <submittedName>
        <fullName evidence="2">M1 family peptidase</fullName>
    </submittedName>
</protein>